<protein>
    <submittedName>
        <fullName evidence="1">Uncharacterized protein</fullName>
    </submittedName>
</protein>
<keyword evidence="2" id="KW-1185">Reference proteome</keyword>
<dbReference type="Proteomes" id="UP000708208">
    <property type="component" value="Unassembled WGS sequence"/>
</dbReference>
<dbReference type="AlphaFoldDB" id="A0A8J2PYJ3"/>
<proteinExistence type="predicted"/>
<sequence>MRSSEDASVAYYSAMAFIISLISCSPLRNPLCGVAKISSLTWHPEFLQQVDNFFCDRADLLSSSLSFVLEQSKVQGFVQRQVTARRVNSLCPLGIPDPCSLPCNDNGRATIKTIWEDEKLNMVVITVEIKKSVMKMRFFPPLWRKTKEGKEKRKTGMWVKPQGEFGFDICPSVPSDLGDYESG</sequence>
<comment type="caution">
    <text evidence="1">The sequence shown here is derived from an EMBL/GenBank/DDBJ whole genome shotgun (WGS) entry which is preliminary data.</text>
</comment>
<accession>A0A8J2PYJ3</accession>
<evidence type="ECO:0000313" key="1">
    <source>
        <dbReference type="EMBL" id="CAG7826620.1"/>
    </source>
</evidence>
<evidence type="ECO:0000313" key="2">
    <source>
        <dbReference type="Proteomes" id="UP000708208"/>
    </source>
</evidence>
<name>A0A8J2PYJ3_9HEXA</name>
<dbReference type="PROSITE" id="PS51257">
    <property type="entry name" value="PROKAR_LIPOPROTEIN"/>
    <property type="match status" value="1"/>
</dbReference>
<dbReference type="EMBL" id="CAJVCH010540509">
    <property type="protein sequence ID" value="CAG7826620.1"/>
    <property type="molecule type" value="Genomic_DNA"/>
</dbReference>
<gene>
    <name evidence="1" type="ORF">AFUS01_LOCUS36666</name>
</gene>
<organism evidence="1 2">
    <name type="scientific">Allacma fusca</name>
    <dbReference type="NCBI Taxonomy" id="39272"/>
    <lineage>
        <taxon>Eukaryota</taxon>
        <taxon>Metazoa</taxon>
        <taxon>Ecdysozoa</taxon>
        <taxon>Arthropoda</taxon>
        <taxon>Hexapoda</taxon>
        <taxon>Collembola</taxon>
        <taxon>Symphypleona</taxon>
        <taxon>Sminthuridae</taxon>
        <taxon>Allacma</taxon>
    </lineage>
</organism>
<reference evidence="1" key="1">
    <citation type="submission" date="2021-06" db="EMBL/GenBank/DDBJ databases">
        <authorList>
            <person name="Hodson N. C."/>
            <person name="Mongue J. A."/>
            <person name="Jaron S. K."/>
        </authorList>
    </citation>
    <scope>NUCLEOTIDE SEQUENCE</scope>
</reference>